<dbReference type="Proteomes" id="UP000177659">
    <property type="component" value="Unassembled WGS sequence"/>
</dbReference>
<gene>
    <name evidence="2" type="ORF">A3D62_02140</name>
</gene>
<dbReference type="Pfam" id="PF13365">
    <property type="entry name" value="Trypsin_2"/>
    <property type="match status" value="1"/>
</dbReference>
<dbReference type="InterPro" id="IPR009003">
    <property type="entry name" value="Peptidase_S1_PA"/>
</dbReference>
<organism evidence="2 3">
    <name type="scientific">Candidatus Kaiserbacteria bacterium RIFCSPHIGHO2_02_FULL_49_11</name>
    <dbReference type="NCBI Taxonomy" id="1798489"/>
    <lineage>
        <taxon>Bacteria</taxon>
        <taxon>Candidatus Kaiseribacteriota</taxon>
    </lineage>
</organism>
<feature type="transmembrane region" description="Helical" evidence="1">
    <location>
        <begin position="12"/>
        <end position="34"/>
    </location>
</feature>
<dbReference type="AlphaFoldDB" id="A0A1F6D070"/>
<evidence type="ECO:0008006" key="4">
    <source>
        <dbReference type="Google" id="ProtNLM"/>
    </source>
</evidence>
<keyword evidence="1" id="KW-1133">Transmembrane helix</keyword>
<dbReference type="SUPFAM" id="SSF50494">
    <property type="entry name" value="Trypsin-like serine proteases"/>
    <property type="match status" value="1"/>
</dbReference>
<protein>
    <recommendedName>
        <fullName evidence="4">Serine protease</fullName>
    </recommendedName>
</protein>
<evidence type="ECO:0000313" key="3">
    <source>
        <dbReference type="Proteomes" id="UP000177659"/>
    </source>
</evidence>
<comment type="caution">
    <text evidence="2">The sequence shown here is derived from an EMBL/GenBank/DDBJ whole genome shotgun (WGS) entry which is preliminary data.</text>
</comment>
<proteinExistence type="predicted"/>
<dbReference type="EMBL" id="MFLC01000030">
    <property type="protein sequence ID" value="OGG54819.1"/>
    <property type="molecule type" value="Genomic_DNA"/>
</dbReference>
<dbReference type="Gene3D" id="2.40.10.120">
    <property type="match status" value="1"/>
</dbReference>
<accession>A0A1F6D070</accession>
<evidence type="ECO:0000313" key="2">
    <source>
        <dbReference type="EMBL" id="OGG54819.1"/>
    </source>
</evidence>
<sequence>MDIERLTKAQIVLLTLLVSFVTSIATGIVTVTLLDQAPPAITQTINRIVERTVERVVPGETQKATVVTKETTVVVNEEDLITKAIEKNAGRIARIYRNTETGSVLIGLGTIVSKNGVIAIATDRSIVAEGSSFPVVLGNGKEMTATILDRGGERPTALLELSFAKDEVAPAGIEYGDINAMKLGQSVLTLYGASRLGVSLGIISGLDEELVEVESDTGTSTELSKVSVLKAVETNINSESIEKGGSLLNIFGEVIGISTSQSRQGGAARFTPIQVVQAQIAQAAEKKTDVQTGR</sequence>
<keyword evidence="1" id="KW-0472">Membrane</keyword>
<evidence type="ECO:0000256" key="1">
    <source>
        <dbReference type="SAM" id="Phobius"/>
    </source>
</evidence>
<name>A0A1F6D070_9BACT</name>
<reference evidence="2 3" key="1">
    <citation type="journal article" date="2016" name="Nat. Commun.">
        <title>Thousands of microbial genomes shed light on interconnected biogeochemical processes in an aquifer system.</title>
        <authorList>
            <person name="Anantharaman K."/>
            <person name="Brown C.T."/>
            <person name="Hug L.A."/>
            <person name="Sharon I."/>
            <person name="Castelle C.J."/>
            <person name="Probst A.J."/>
            <person name="Thomas B.C."/>
            <person name="Singh A."/>
            <person name="Wilkins M.J."/>
            <person name="Karaoz U."/>
            <person name="Brodie E.L."/>
            <person name="Williams K.H."/>
            <person name="Hubbard S.S."/>
            <person name="Banfield J.F."/>
        </authorList>
    </citation>
    <scope>NUCLEOTIDE SEQUENCE [LARGE SCALE GENOMIC DNA]</scope>
</reference>
<keyword evidence="1" id="KW-0812">Transmembrane</keyword>